<protein>
    <submittedName>
        <fullName evidence="6">Uncharacterized protein</fullName>
    </submittedName>
</protein>
<sequence length="87" mass="10022">MSASSIVALGASIVLTAGVIYLVQVKQEDDRRRMHEGVIRDKERQQRKKVESAYYLEQQAELAKRFKKENRDDQALMKLLADEKDGQ</sequence>
<keyword evidence="5" id="KW-0472">Membrane</keyword>
<accession>A0AAW2HYF1</accession>
<feature type="transmembrane region" description="Helical" evidence="5">
    <location>
        <begin position="6"/>
        <end position="25"/>
    </location>
</feature>
<keyword evidence="5" id="KW-0812">Transmembrane</keyword>
<keyword evidence="4" id="KW-0496">Mitochondrion</keyword>
<organism evidence="6">
    <name type="scientific">Menopon gallinae</name>
    <name type="common">poultry shaft louse</name>
    <dbReference type="NCBI Taxonomy" id="328185"/>
    <lineage>
        <taxon>Eukaryota</taxon>
        <taxon>Metazoa</taxon>
        <taxon>Ecdysozoa</taxon>
        <taxon>Arthropoda</taxon>
        <taxon>Hexapoda</taxon>
        <taxon>Insecta</taxon>
        <taxon>Pterygota</taxon>
        <taxon>Neoptera</taxon>
        <taxon>Paraneoptera</taxon>
        <taxon>Psocodea</taxon>
        <taxon>Troctomorpha</taxon>
        <taxon>Phthiraptera</taxon>
        <taxon>Amblycera</taxon>
        <taxon>Menoponidae</taxon>
        <taxon>Menopon</taxon>
    </lineage>
</organism>
<keyword evidence="5" id="KW-1133">Transmembrane helix</keyword>
<comment type="caution">
    <text evidence="6">The sequence shown here is derived from an EMBL/GenBank/DDBJ whole genome shotgun (WGS) entry which is preliminary data.</text>
</comment>
<dbReference type="PANTHER" id="PTHR28163:SF1">
    <property type="entry name" value="PROTEIN PET117 HOMOLOG, MITOCHONDRIAL"/>
    <property type="match status" value="1"/>
</dbReference>
<keyword evidence="3" id="KW-0809">Transit peptide</keyword>
<comment type="subcellular location">
    <subcellularLocation>
        <location evidence="1">Mitochondrion</location>
    </subcellularLocation>
</comment>
<reference evidence="6" key="1">
    <citation type="journal article" date="2024" name="Gigascience">
        <title>Chromosome-level genome of the poultry shaft louse Menopon gallinae provides insight into the host-switching and adaptive evolution of parasitic lice.</title>
        <authorList>
            <person name="Xu Y."/>
            <person name="Ma L."/>
            <person name="Liu S."/>
            <person name="Liang Y."/>
            <person name="Liu Q."/>
            <person name="He Z."/>
            <person name="Tian L."/>
            <person name="Duan Y."/>
            <person name="Cai W."/>
            <person name="Li H."/>
            <person name="Song F."/>
        </authorList>
    </citation>
    <scope>NUCLEOTIDE SEQUENCE</scope>
    <source>
        <strain evidence="6">Cailab_2023a</strain>
    </source>
</reference>
<dbReference type="AlphaFoldDB" id="A0AAW2HYF1"/>
<proteinExistence type="inferred from homology"/>
<dbReference type="GO" id="GO:0005739">
    <property type="term" value="C:mitochondrion"/>
    <property type="evidence" value="ECO:0007669"/>
    <property type="project" value="UniProtKB-SubCell"/>
</dbReference>
<evidence type="ECO:0000256" key="2">
    <source>
        <dbReference type="ARBA" id="ARBA00008197"/>
    </source>
</evidence>
<evidence type="ECO:0000256" key="1">
    <source>
        <dbReference type="ARBA" id="ARBA00004173"/>
    </source>
</evidence>
<evidence type="ECO:0000256" key="3">
    <source>
        <dbReference type="ARBA" id="ARBA00022946"/>
    </source>
</evidence>
<dbReference type="PANTHER" id="PTHR28163">
    <property type="entry name" value="PROTEIN PET117 HOMOLOG, MITOCHONDRIAL"/>
    <property type="match status" value="1"/>
</dbReference>
<dbReference type="Pfam" id="PF15786">
    <property type="entry name" value="PET117"/>
    <property type="match status" value="1"/>
</dbReference>
<evidence type="ECO:0000256" key="5">
    <source>
        <dbReference type="SAM" id="Phobius"/>
    </source>
</evidence>
<dbReference type="InterPro" id="IPR031568">
    <property type="entry name" value="Pet117"/>
</dbReference>
<name>A0AAW2HYF1_9NEOP</name>
<evidence type="ECO:0000313" key="6">
    <source>
        <dbReference type="EMBL" id="KAL0274447.1"/>
    </source>
</evidence>
<evidence type="ECO:0000256" key="4">
    <source>
        <dbReference type="ARBA" id="ARBA00023128"/>
    </source>
</evidence>
<dbReference type="GO" id="GO:0033617">
    <property type="term" value="P:mitochondrial respiratory chain complex IV assembly"/>
    <property type="evidence" value="ECO:0007669"/>
    <property type="project" value="TreeGrafter"/>
</dbReference>
<dbReference type="EMBL" id="JARGDH010000003">
    <property type="protein sequence ID" value="KAL0274447.1"/>
    <property type="molecule type" value="Genomic_DNA"/>
</dbReference>
<gene>
    <name evidence="6" type="ORF">PYX00_006867</name>
</gene>
<comment type="similarity">
    <text evidence="2">Belongs to the PET117 family.</text>
</comment>